<evidence type="ECO:0000256" key="1">
    <source>
        <dbReference type="SAM" id="Phobius"/>
    </source>
</evidence>
<feature type="transmembrane region" description="Helical" evidence="1">
    <location>
        <begin position="41"/>
        <end position="60"/>
    </location>
</feature>
<keyword evidence="1" id="KW-1133">Transmembrane helix</keyword>
<dbReference type="AlphaFoldDB" id="A0AAV3T8F0"/>
<organism evidence="2 3">
    <name type="scientific">Natronoarchaeum mannanilyticum</name>
    <dbReference type="NCBI Taxonomy" id="926360"/>
    <lineage>
        <taxon>Archaea</taxon>
        <taxon>Methanobacteriati</taxon>
        <taxon>Methanobacteriota</taxon>
        <taxon>Stenosarchaea group</taxon>
        <taxon>Halobacteria</taxon>
        <taxon>Halobacteriales</taxon>
        <taxon>Natronoarchaeaceae</taxon>
    </lineage>
</organism>
<evidence type="ECO:0000313" key="3">
    <source>
        <dbReference type="Proteomes" id="UP001500420"/>
    </source>
</evidence>
<proteinExistence type="predicted"/>
<sequence length="68" mass="6837">MDPDAQRTVAAWAVLLLGGVGCGVMFTLLEGADAGSVLRTYAFGIAIAVAAGTVPLPGSLDRLHPLGD</sequence>
<name>A0AAV3T8F0_9EURY</name>
<feature type="transmembrane region" description="Helical" evidence="1">
    <location>
        <begin position="9"/>
        <end position="29"/>
    </location>
</feature>
<gene>
    <name evidence="2" type="ORF">GCM10009020_12030</name>
</gene>
<dbReference type="RefSeq" id="WP_343773010.1">
    <property type="nucleotide sequence ID" value="NZ_BAAADV010000001.1"/>
</dbReference>
<protein>
    <submittedName>
        <fullName evidence="2">Uncharacterized protein</fullName>
    </submittedName>
</protein>
<dbReference type="EMBL" id="BAAADV010000001">
    <property type="protein sequence ID" value="GAA0667935.1"/>
    <property type="molecule type" value="Genomic_DNA"/>
</dbReference>
<dbReference type="PROSITE" id="PS51257">
    <property type="entry name" value="PROKAR_LIPOPROTEIN"/>
    <property type="match status" value="1"/>
</dbReference>
<evidence type="ECO:0000313" key="2">
    <source>
        <dbReference type="EMBL" id="GAA0667935.1"/>
    </source>
</evidence>
<keyword evidence="1" id="KW-0472">Membrane</keyword>
<reference evidence="2 3" key="1">
    <citation type="journal article" date="2019" name="Int. J. Syst. Evol. Microbiol.">
        <title>The Global Catalogue of Microorganisms (GCM) 10K type strain sequencing project: providing services to taxonomists for standard genome sequencing and annotation.</title>
        <authorList>
            <consortium name="The Broad Institute Genomics Platform"/>
            <consortium name="The Broad Institute Genome Sequencing Center for Infectious Disease"/>
            <person name="Wu L."/>
            <person name="Ma J."/>
        </authorList>
    </citation>
    <scope>NUCLEOTIDE SEQUENCE [LARGE SCALE GENOMIC DNA]</scope>
    <source>
        <strain evidence="2 3">JCM 16328</strain>
    </source>
</reference>
<comment type="caution">
    <text evidence="2">The sequence shown here is derived from an EMBL/GenBank/DDBJ whole genome shotgun (WGS) entry which is preliminary data.</text>
</comment>
<accession>A0AAV3T8F0</accession>
<dbReference type="Proteomes" id="UP001500420">
    <property type="component" value="Unassembled WGS sequence"/>
</dbReference>
<keyword evidence="3" id="KW-1185">Reference proteome</keyword>
<keyword evidence="1" id="KW-0812">Transmembrane</keyword>